<organism evidence="1 2">
    <name type="scientific">Neofusicoccum parvum</name>
    <dbReference type="NCBI Taxonomy" id="310453"/>
    <lineage>
        <taxon>Eukaryota</taxon>
        <taxon>Fungi</taxon>
        <taxon>Dikarya</taxon>
        <taxon>Ascomycota</taxon>
        <taxon>Pezizomycotina</taxon>
        <taxon>Dothideomycetes</taxon>
        <taxon>Dothideomycetes incertae sedis</taxon>
        <taxon>Botryosphaeriales</taxon>
        <taxon>Botryosphaeriaceae</taxon>
        <taxon>Neofusicoccum</taxon>
    </lineage>
</organism>
<dbReference type="Proteomes" id="UP001165186">
    <property type="component" value="Unassembled WGS sequence"/>
</dbReference>
<proteinExistence type="predicted"/>
<reference evidence="1" key="1">
    <citation type="submission" date="2024-09" db="EMBL/GenBank/DDBJ databases">
        <title>Draft Genome Sequences of Neofusicoccum parvum.</title>
        <authorList>
            <person name="Ashida A."/>
            <person name="Camagna M."/>
            <person name="Tanaka A."/>
            <person name="Takemoto D."/>
        </authorList>
    </citation>
    <scope>NUCLEOTIDE SEQUENCE</scope>
    <source>
        <strain evidence="1">PPO83</strain>
    </source>
</reference>
<evidence type="ECO:0000313" key="1">
    <source>
        <dbReference type="EMBL" id="GME24078.1"/>
    </source>
</evidence>
<gene>
    <name evidence="1" type="primary">g4748</name>
    <name evidence="1" type="ORF">NpPPO83_00004748</name>
</gene>
<keyword evidence="2" id="KW-1185">Reference proteome</keyword>
<evidence type="ECO:0000313" key="2">
    <source>
        <dbReference type="Proteomes" id="UP001165186"/>
    </source>
</evidence>
<protein>
    <submittedName>
        <fullName evidence="1">Alcohol dehydrogenase superfamily zinc-containing</fullName>
    </submittedName>
</protein>
<dbReference type="EMBL" id="BSXG01000011">
    <property type="protein sequence ID" value="GME24078.1"/>
    <property type="molecule type" value="Genomic_DNA"/>
</dbReference>
<name>A0ACB5RU58_9PEZI</name>
<comment type="caution">
    <text evidence="1">The sequence shown here is derived from an EMBL/GenBank/DDBJ whole genome shotgun (WGS) entry which is preliminary data.</text>
</comment>
<accession>A0ACB5RU58</accession>
<sequence>MKQAQVTVWGEAPKCVSVPDLPAASSGQVQIRVLAAGLHNLVRSRAAGKHYSAQGLPHTPGVDGVGTTADGRLVYFATLTPTGGSFAETVNVPVAATTPVPAGADPVQVAGLLNPVMASWMALATRTTALPAGFTAVVVGATSLSGAAAVSVARAFGAARVVGVARSAAKMAPLGLDAAVELADDPDRTDYAAALDADVILDFLYGPPMLGLFRALGKGKPVQYVQCGTVVERSMDFPGDVLRSKDITLRGTGPGAWRMEQFAEHSPRMVEAIASGKIAPHKFQEVRLEDVEEAWARKGGDRIVIVP</sequence>